<evidence type="ECO:0000259" key="5">
    <source>
        <dbReference type="Pfam" id="PF04043"/>
    </source>
</evidence>
<feature type="domain" description="Pectinesterase inhibitor" evidence="5">
    <location>
        <begin position="22"/>
        <end position="117"/>
    </location>
</feature>
<evidence type="ECO:0000256" key="4">
    <source>
        <dbReference type="SAM" id="SignalP"/>
    </source>
</evidence>
<dbReference type="Pfam" id="PF04043">
    <property type="entry name" value="PMEI"/>
    <property type="match status" value="1"/>
</dbReference>
<feature type="signal peptide" evidence="4">
    <location>
        <begin position="1"/>
        <end position="19"/>
    </location>
</feature>
<dbReference type="Gene3D" id="1.20.140.40">
    <property type="entry name" value="Invertase/pectin methylesterase inhibitor family protein"/>
    <property type="match status" value="1"/>
</dbReference>
<dbReference type="GO" id="GO:0004857">
    <property type="term" value="F:enzyme inhibitor activity"/>
    <property type="evidence" value="ECO:0007669"/>
    <property type="project" value="InterPro"/>
</dbReference>
<protein>
    <submittedName>
        <fullName evidence="6">Invertase inhibitor</fullName>
    </submittedName>
</protein>
<dbReference type="InterPro" id="IPR035513">
    <property type="entry name" value="Invertase/methylesterase_inhib"/>
</dbReference>
<dbReference type="SUPFAM" id="SSF101148">
    <property type="entry name" value="Plant invertase/pectin methylesterase inhibitor"/>
    <property type="match status" value="1"/>
</dbReference>
<evidence type="ECO:0000256" key="3">
    <source>
        <dbReference type="ARBA" id="ARBA00038471"/>
    </source>
</evidence>
<keyword evidence="2" id="KW-1015">Disulfide bond</keyword>
<keyword evidence="7" id="KW-1185">Reference proteome</keyword>
<evidence type="ECO:0000313" key="7">
    <source>
        <dbReference type="Proteomes" id="UP000236161"/>
    </source>
</evidence>
<accession>A0A2H9ZVS3</accession>
<organism evidence="6 7">
    <name type="scientific">Apostasia shenzhenica</name>
    <dbReference type="NCBI Taxonomy" id="1088818"/>
    <lineage>
        <taxon>Eukaryota</taxon>
        <taxon>Viridiplantae</taxon>
        <taxon>Streptophyta</taxon>
        <taxon>Embryophyta</taxon>
        <taxon>Tracheophyta</taxon>
        <taxon>Spermatophyta</taxon>
        <taxon>Magnoliopsida</taxon>
        <taxon>Liliopsida</taxon>
        <taxon>Asparagales</taxon>
        <taxon>Orchidaceae</taxon>
        <taxon>Apostasioideae</taxon>
        <taxon>Apostasia</taxon>
    </lineage>
</organism>
<evidence type="ECO:0000256" key="1">
    <source>
        <dbReference type="ARBA" id="ARBA00022729"/>
    </source>
</evidence>
<dbReference type="NCBIfam" id="TIGR01614">
    <property type="entry name" value="PME_inhib"/>
    <property type="match status" value="1"/>
</dbReference>
<gene>
    <name evidence="6" type="ORF">AXF42_Ash021562</name>
</gene>
<keyword evidence="1 4" id="KW-0732">Signal</keyword>
<dbReference type="EMBL" id="KZ453363">
    <property type="protein sequence ID" value="PKA47388.1"/>
    <property type="molecule type" value="Genomic_DNA"/>
</dbReference>
<dbReference type="PANTHER" id="PTHR35357:SF8">
    <property type="entry name" value="OS01G0111000 PROTEIN"/>
    <property type="match status" value="1"/>
</dbReference>
<dbReference type="PANTHER" id="PTHR35357">
    <property type="entry name" value="OS02G0537100 PROTEIN"/>
    <property type="match status" value="1"/>
</dbReference>
<evidence type="ECO:0000256" key="2">
    <source>
        <dbReference type="ARBA" id="ARBA00023157"/>
    </source>
</evidence>
<feature type="chain" id="PRO_5014134680" evidence="4">
    <location>
        <begin position="20"/>
        <end position="151"/>
    </location>
</feature>
<dbReference type="AlphaFoldDB" id="A0A2H9ZVS3"/>
<proteinExistence type="inferred from homology"/>
<comment type="similarity">
    <text evidence="3">Belongs to the PMEI family.</text>
</comment>
<dbReference type="Proteomes" id="UP000236161">
    <property type="component" value="Unassembled WGS sequence"/>
</dbReference>
<dbReference type="STRING" id="1088818.A0A2H9ZVS3"/>
<name>A0A2H9ZVS3_9ASPA</name>
<dbReference type="InterPro" id="IPR006501">
    <property type="entry name" value="Pectinesterase_inhib_dom"/>
</dbReference>
<reference evidence="6 7" key="1">
    <citation type="journal article" date="2017" name="Nature">
        <title>The Apostasia genome and the evolution of orchids.</title>
        <authorList>
            <person name="Zhang G.Q."/>
            <person name="Liu K.W."/>
            <person name="Li Z."/>
            <person name="Lohaus R."/>
            <person name="Hsiao Y.Y."/>
            <person name="Niu S.C."/>
            <person name="Wang J.Y."/>
            <person name="Lin Y.C."/>
            <person name="Xu Q."/>
            <person name="Chen L.J."/>
            <person name="Yoshida K."/>
            <person name="Fujiwara S."/>
            <person name="Wang Z.W."/>
            <person name="Zhang Y.Q."/>
            <person name="Mitsuda N."/>
            <person name="Wang M."/>
            <person name="Liu G.H."/>
            <person name="Pecoraro L."/>
            <person name="Huang H.X."/>
            <person name="Xiao X.J."/>
            <person name="Lin M."/>
            <person name="Wu X.Y."/>
            <person name="Wu W.L."/>
            <person name="Chen Y.Y."/>
            <person name="Chang S.B."/>
            <person name="Sakamoto S."/>
            <person name="Ohme-Takagi M."/>
            <person name="Yagi M."/>
            <person name="Zeng S.J."/>
            <person name="Shen C.Y."/>
            <person name="Yeh C.M."/>
            <person name="Luo Y.B."/>
            <person name="Tsai W.C."/>
            <person name="Van de Peer Y."/>
            <person name="Liu Z.J."/>
        </authorList>
    </citation>
    <scope>NUCLEOTIDE SEQUENCE [LARGE SCALE GENOMIC DNA]</scope>
    <source>
        <strain evidence="7">cv. Shenzhen</strain>
        <tissue evidence="6">Stem</tissue>
    </source>
</reference>
<dbReference type="OrthoDB" id="1915198at2759"/>
<evidence type="ECO:0000313" key="6">
    <source>
        <dbReference type="EMBL" id="PKA47388.1"/>
    </source>
</evidence>
<sequence>MAKSALLIFLFLLAPLATADIVVETCKTIAAGDPLLNYKYCVSLFNSVPSSHNTDVKGLALISTQLATQKVKHVLADINNLLKSAQPGRNPKTGCLKTCEELYTDAINFLQHYLIVINTTSPPQNLKFLSSSSDSYIYIMLSIYPFLHCHG</sequence>